<dbReference type="RefSeq" id="WP_367855252.1">
    <property type="nucleotide sequence ID" value="NZ_JBFOHK010000004.1"/>
</dbReference>
<evidence type="ECO:0000256" key="1">
    <source>
        <dbReference type="ARBA" id="ARBA00008416"/>
    </source>
</evidence>
<evidence type="ECO:0000313" key="5">
    <source>
        <dbReference type="EMBL" id="MEW9573198.1"/>
    </source>
</evidence>
<dbReference type="Pfam" id="PF02678">
    <property type="entry name" value="Pirin"/>
    <property type="match status" value="1"/>
</dbReference>
<name>A0ABV3QH74_9GAMM</name>
<gene>
    <name evidence="5" type="ORF">ABQJ54_15685</name>
</gene>
<accession>A0ABV3QH74</accession>
<dbReference type="SUPFAM" id="SSF51182">
    <property type="entry name" value="RmlC-like cupins"/>
    <property type="match status" value="1"/>
</dbReference>
<dbReference type="PANTHER" id="PTHR13903">
    <property type="entry name" value="PIRIN-RELATED"/>
    <property type="match status" value="1"/>
</dbReference>
<evidence type="ECO:0000256" key="2">
    <source>
        <dbReference type="RuleBase" id="RU003457"/>
    </source>
</evidence>
<evidence type="ECO:0000259" key="3">
    <source>
        <dbReference type="Pfam" id="PF02678"/>
    </source>
</evidence>
<dbReference type="Gene3D" id="2.60.120.10">
    <property type="entry name" value="Jelly Rolls"/>
    <property type="match status" value="2"/>
</dbReference>
<feature type="domain" description="Pirin C-terminal" evidence="4">
    <location>
        <begin position="178"/>
        <end position="276"/>
    </location>
</feature>
<proteinExistence type="inferred from homology"/>
<dbReference type="InterPro" id="IPR003829">
    <property type="entry name" value="Pirin_N_dom"/>
</dbReference>
<feature type="domain" description="Pirin N-terminal" evidence="3">
    <location>
        <begin position="21"/>
        <end position="124"/>
    </location>
</feature>
<dbReference type="Pfam" id="PF05726">
    <property type="entry name" value="Pirin_C"/>
    <property type="match status" value="1"/>
</dbReference>
<dbReference type="Proteomes" id="UP001556220">
    <property type="component" value="Unassembled WGS sequence"/>
</dbReference>
<sequence length="292" mass="31906">MDTQPILIDGRLHDLGDGFTVRRLLPVFEARHVGPFVFYDHMGPADFAPGRGMDVRPHPHIGLATVTWLFDGTIRHRDSLGSLADIQPGAVNWMTAGHGIVHSERTPPQARAAGQRLHGIQVWVALPRDHAEVAPEFHHHEADALPRIRQSGIELVLITGTGWGEASPVKVYAPMFFAEARLDAGAELALPAEHAERGVHVIEGELEWGGLSLDAGRMAVQAGASAPPPLKACRASRVMLFGGAPLDGERHLWWNFVASSRERIEQAKADWRDGRFPVVPGDEQEFIPLPPG</sequence>
<dbReference type="InterPro" id="IPR008778">
    <property type="entry name" value="Pirin_C_dom"/>
</dbReference>
<dbReference type="InterPro" id="IPR012093">
    <property type="entry name" value="Pirin"/>
</dbReference>
<protein>
    <submittedName>
        <fullName evidence="5">Pirin family protein</fullName>
    </submittedName>
</protein>
<dbReference type="CDD" id="cd02909">
    <property type="entry name" value="cupin_pirin_N"/>
    <property type="match status" value="1"/>
</dbReference>
<comment type="caution">
    <text evidence="5">The sequence shown here is derived from an EMBL/GenBank/DDBJ whole genome shotgun (WGS) entry which is preliminary data.</text>
</comment>
<reference evidence="5 6" key="1">
    <citation type="submission" date="2024-06" db="EMBL/GenBank/DDBJ databases">
        <authorList>
            <person name="Woo H."/>
        </authorList>
    </citation>
    <scope>NUCLEOTIDE SEQUENCE [LARGE SCALE GENOMIC DNA]</scope>
    <source>
        <strain evidence="5 6">Si-c</strain>
    </source>
</reference>
<dbReference type="PANTHER" id="PTHR13903:SF8">
    <property type="entry name" value="PIRIN"/>
    <property type="match status" value="1"/>
</dbReference>
<evidence type="ECO:0000313" key="6">
    <source>
        <dbReference type="Proteomes" id="UP001556220"/>
    </source>
</evidence>
<evidence type="ECO:0000259" key="4">
    <source>
        <dbReference type="Pfam" id="PF05726"/>
    </source>
</evidence>
<comment type="similarity">
    <text evidence="1 2">Belongs to the pirin family.</text>
</comment>
<dbReference type="InterPro" id="IPR011051">
    <property type="entry name" value="RmlC_Cupin_sf"/>
</dbReference>
<keyword evidence="6" id="KW-1185">Reference proteome</keyword>
<dbReference type="EMBL" id="JBFOHK010000004">
    <property type="protein sequence ID" value="MEW9573198.1"/>
    <property type="molecule type" value="Genomic_DNA"/>
</dbReference>
<dbReference type="PIRSF" id="PIRSF006232">
    <property type="entry name" value="Pirin"/>
    <property type="match status" value="1"/>
</dbReference>
<dbReference type="InterPro" id="IPR014710">
    <property type="entry name" value="RmlC-like_jellyroll"/>
</dbReference>
<organism evidence="5 6">
    <name type="scientific">Rhodanobacter lycopersici</name>
    <dbReference type="NCBI Taxonomy" id="3162487"/>
    <lineage>
        <taxon>Bacteria</taxon>
        <taxon>Pseudomonadati</taxon>
        <taxon>Pseudomonadota</taxon>
        <taxon>Gammaproteobacteria</taxon>
        <taxon>Lysobacterales</taxon>
        <taxon>Rhodanobacteraceae</taxon>
        <taxon>Rhodanobacter</taxon>
    </lineage>
</organism>